<reference evidence="2" key="2">
    <citation type="submission" date="2020-09" db="EMBL/GenBank/DDBJ databases">
        <authorList>
            <person name="Sun Q."/>
            <person name="Zhou Y."/>
        </authorList>
    </citation>
    <scope>NUCLEOTIDE SEQUENCE</scope>
    <source>
        <strain evidence="2">CGMCC 1.12924</strain>
    </source>
</reference>
<feature type="transmembrane region" description="Helical" evidence="1">
    <location>
        <begin position="52"/>
        <end position="74"/>
    </location>
</feature>
<evidence type="ECO:0000256" key="1">
    <source>
        <dbReference type="SAM" id="Phobius"/>
    </source>
</evidence>
<keyword evidence="3" id="KW-1185">Reference proteome</keyword>
<dbReference type="AlphaFoldDB" id="A0A8J2V8W6"/>
<feature type="transmembrane region" description="Helical" evidence="1">
    <location>
        <begin position="26"/>
        <end position="45"/>
    </location>
</feature>
<protein>
    <submittedName>
        <fullName evidence="2">Uncharacterized protein</fullName>
    </submittedName>
</protein>
<keyword evidence="1" id="KW-0472">Membrane</keyword>
<feature type="transmembrane region" description="Helical" evidence="1">
    <location>
        <begin position="80"/>
        <end position="105"/>
    </location>
</feature>
<dbReference type="Proteomes" id="UP000652231">
    <property type="component" value="Unassembled WGS sequence"/>
</dbReference>
<sequence>MIILGLINIIFMIEFLYDMTYEEHLFTLYTAFVSLLVHIVFKFFIKLKLNKILNLILKNLFLSLTIVLVLFVIINYKGEINLIIVSLLAVIIVMLFGLFILKYILKMRKQIHKEQFEILKIALDSDKEILEKLFDKDVGALNMLLDKIKNENKPMNGEKES</sequence>
<dbReference type="EMBL" id="BMGK01000003">
    <property type="protein sequence ID" value="GGD86423.1"/>
    <property type="molecule type" value="Genomic_DNA"/>
</dbReference>
<gene>
    <name evidence="2" type="ORF">GCM10011312_08080</name>
</gene>
<evidence type="ECO:0000313" key="3">
    <source>
        <dbReference type="Proteomes" id="UP000652231"/>
    </source>
</evidence>
<reference evidence="2" key="1">
    <citation type="journal article" date="2014" name="Int. J. Syst. Evol. Microbiol.">
        <title>Complete genome sequence of Corynebacterium casei LMG S-19264T (=DSM 44701T), isolated from a smear-ripened cheese.</title>
        <authorList>
            <consortium name="US DOE Joint Genome Institute (JGI-PGF)"/>
            <person name="Walter F."/>
            <person name="Albersmeier A."/>
            <person name="Kalinowski J."/>
            <person name="Ruckert C."/>
        </authorList>
    </citation>
    <scope>NUCLEOTIDE SEQUENCE</scope>
    <source>
        <strain evidence="2">CGMCC 1.12924</strain>
    </source>
</reference>
<keyword evidence="1" id="KW-0812">Transmembrane</keyword>
<proteinExistence type="predicted"/>
<comment type="caution">
    <text evidence="2">The sequence shown here is derived from an EMBL/GenBank/DDBJ whole genome shotgun (WGS) entry which is preliminary data.</text>
</comment>
<name>A0A8J2V8W6_9FLAO</name>
<evidence type="ECO:0000313" key="2">
    <source>
        <dbReference type="EMBL" id="GGD86423.1"/>
    </source>
</evidence>
<organism evidence="2 3">
    <name type="scientific">Planktosalinus lacus</name>
    <dbReference type="NCBI Taxonomy" id="1526573"/>
    <lineage>
        <taxon>Bacteria</taxon>
        <taxon>Pseudomonadati</taxon>
        <taxon>Bacteroidota</taxon>
        <taxon>Flavobacteriia</taxon>
        <taxon>Flavobacteriales</taxon>
        <taxon>Flavobacteriaceae</taxon>
        <taxon>Planktosalinus</taxon>
    </lineage>
</organism>
<keyword evidence="1" id="KW-1133">Transmembrane helix</keyword>
<accession>A0A8J2V8W6</accession>